<gene>
    <name evidence="2" type="ORF">GSLYS_00010730001</name>
</gene>
<evidence type="ECO:0000256" key="1">
    <source>
        <dbReference type="SAM" id="MobiDB-lite"/>
    </source>
</evidence>
<feature type="non-terminal residue" evidence="2">
    <location>
        <position position="1"/>
    </location>
</feature>
<reference evidence="2 3" key="1">
    <citation type="submission" date="2024-04" db="EMBL/GenBank/DDBJ databases">
        <authorList>
            <consortium name="Genoscope - CEA"/>
            <person name="William W."/>
        </authorList>
    </citation>
    <scope>NUCLEOTIDE SEQUENCE [LARGE SCALE GENOMIC DNA]</scope>
</reference>
<feature type="region of interest" description="Disordered" evidence="1">
    <location>
        <begin position="60"/>
        <end position="89"/>
    </location>
</feature>
<comment type="caution">
    <text evidence="2">The sequence shown here is derived from an EMBL/GenBank/DDBJ whole genome shotgun (WGS) entry which is preliminary data.</text>
</comment>
<evidence type="ECO:0000313" key="3">
    <source>
        <dbReference type="Proteomes" id="UP001497497"/>
    </source>
</evidence>
<sequence length="295" mass="32753">TERPCKDHEDDVSYQNSRTSSPTVVAENVINYVMNSVVYRVEIGEFPFIRINDLLRSEKTAKSKEEKTPQPGSTMASYNVSDNKKKDSSNNSLINPLLKIEQDVSQTILNHIGVVFASIHQQLKDDVDAALVMNADYQAELEARVFIDVILGKVRSHAKRKDIRFSNCPHMADKGDHFDDPFAPVQTFGGQHSVNPSLCTASFTSAEPMSSIASYISGLFERIVDENKQEGGDLEKTANLIRSIIKACLAADYKFVSPKGEGKDGLLVAQISRSDAVCVLVVEIILNELFGRLRW</sequence>
<proteinExistence type="predicted"/>
<dbReference type="Proteomes" id="UP001497497">
    <property type="component" value="Unassembled WGS sequence"/>
</dbReference>
<feature type="non-terminal residue" evidence="2">
    <location>
        <position position="295"/>
    </location>
</feature>
<feature type="compositionally biased region" description="Polar residues" evidence="1">
    <location>
        <begin position="70"/>
        <end position="80"/>
    </location>
</feature>
<feature type="compositionally biased region" description="Basic and acidic residues" evidence="1">
    <location>
        <begin position="1"/>
        <end position="11"/>
    </location>
</feature>
<keyword evidence="3" id="KW-1185">Reference proteome</keyword>
<dbReference type="EMBL" id="CAXITT010000240">
    <property type="protein sequence ID" value="CAL1536817.1"/>
    <property type="molecule type" value="Genomic_DNA"/>
</dbReference>
<protein>
    <submittedName>
        <fullName evidence="2">Uncharacterized protein</fullName>
    </submittedName>
</protein>
<name>A0AAV2HTH4_LYMST</name>
<feature type="region of interest" description="Disordered" evidence="1">
    <location>
        <begin position="1"/>
        <end position="20"/>
    </location>
</feature>
<dbReference type="AlphaFoldDB" id="A0AAV2HTH4"/>
<evidence type="ECO:0000313" key="2">
    <source>
        <dbReference type="EMBL" id="CAL1536817.1"/>
    </source>
</evidence>
<organism evidence="2 3">
    <name type="scientific">Lymnaea stagnalis</name>
    <name type="common">Great pond snail</name>
    <name type="synonym">Helix stagnalis</name>
    <dbReference type="NCBI Taxonomy" id="6523"/>
    <lineage>
        <taxon>Eukaryota</taxon>
        <taxon>Metazoa</taxon>
        <taxon>Spiralia</taxon>
        <taxon>Lophotrochozoa</taxon>
        <taxon>Mollusca</taxon>
        <taxon>Gastropoda</taxon>
        <taxon>Heterobranchia</taxon>
        <taxon>Euthyneura</taxon>
        <taxon>Panpulmonata</taxon>
        <taxon>Hygrophila</taxon>
        <taxon>Lymnaeoidea</taxon>
        <taxon>Lymnaeidae</taxon>
        <taxon>Lymnaea</taxon>
    </lineage>
</organism>
<accession>A0AAV2HTH4</accession>